<organism evidence="5 6">
    <name type="scientific">Brevirhabdus pacifica</name>
    <dbReference type="NCBI Taxonomy" id="1267768"/>
    <lineage>
        <taxon>Bacteria</taxon>
        <taxon>Pseudomonadati</taxon>
        <taxon>Pseudomonadota</taxon>
        <taxon>Alphaproteobacteria</taxon>
        <taxon>Rhodobacterales</taxon>
        <taxon>Paracoccaceae</taxon>
        <taxon>Brevirhabdus</taxon>
    </lineage>
</organism>
<gene>
    <name evidence="5" type="ORF">BV394_11135</name>
</gene>
<evidence type="ECO:0000256" key="1">
    <source>
        <dbReference type="ARBA" id="ARBA00001946"/>
    </source>
</evidence>
<dbReference type="PIRSF" id="PIRSF015582">
    <property type="entry name" value="Cit_lyase_B"/>
    <property type="match status" value="1"/>
</dbReference>
<reference evidence="5 6" key="1">
    <citation type="submission" date="2017-01" db="EMBL/GenBank/DDBJ databases">
        <title>Genomic analysis of Xuhuaishuia manganoxidans DY6-4.</title>
        <authorList>
            <person name="Wang X."/>
        </authorList>
    </citation>
    <scope>NUCLEOTIDE SEQUENCE [LARGE SCALE GENOMIC DNA]</scope>
    <source>
        <strain evidence="5 6">DY6-4</strain>
    </source>
</reference>
<dbReference type="InterPro" id="IPR005000">
    <property type="entry name" value="Aldolase/citrate-lyase_domain"/>
</dbReference>
<comment type="cofactor">
    <cofactor evidence="1">
        <name>Mg(2+)</name>
        <dbReference type="ChEBI" id="CHEBI:18420"/>
    </cofactor>
</comment>
<evidence type="ECO:0000256" key="3">
    <source>
        <dbReference type="ARBA" id="ARBA00022723"/>
    </source>
</evidence>
<keyword evidence="3" id="KW-0479">Metal-binding</keyword>
<dbReference type="STRING" id="1267768.BV394_11135"/>
<keyword evidence="6" id="KW-1185">Reference proteome</keyword>
<dbReference type="InterPro" id="IPR040442">
    <property type="entry name" value="Pyrv_kinase-like_dom_sf"/>
</dbReference>
<keyword evidence="5" id="KW-0456">Lyase</keyword>
<dbReference type="PANTHER" id="PTHR32308">
    <property type="entry name" value="LYASE BETA SUBUNIT, PUTATIVE (AFU_ORTHOLOGUE AFUA_4G13030)-RELATED"/>
    <property type="match status" value="1"/>
</dbReference>
<keyword evidence="4" id="KW-0460">Magnesium</keyword>
<sequence length="292" mass="31003">MSHRSHPHRSVLYIPGSKPRALEKARGLPVDAIIFDLEDAVAPDEKAQARETLAEALVAGGYGSRVRLVRINGFDTEWGEADLARMADVGADGILLPKVGRPEHVADLRQRMAAAGYPDTPVWAMIETCEGVLNAAAIAGAEGIAGFVLGTNDLAKELGCRNRADRLPLMTALQHSLLAARCHGLVALDGVYNAFRDEEGLRAECEQGRDLGFDGKTLIHPGQVAITNQVFAPSEAEVDLARRQIAAFEAACAEGQGVAVVDGSIVENLHVETARKTLAAADAIAAMEGQDQ</sequence>
<dbReference type="GO" id="GO:0000287">
    <property type="term" value="F:magnesium ion binding"/>
    <property type="evidence" value="ECO:0007669"/>
    <property type="project" value="TreeGrafter"/>
</dbReference>
<dbReference type="GO" id="GO:0016829">
    <property type="term" value="F:lyase activity"/>
    <property type="evidence" value="ECO:0007669"/>
    <property type="project" value="UniProtKB-KW"/>
</dbReference>
<dbReference type="Proteomes" id="UP000187266">
    <property type="component" value="Chromosome"/>
</dbReference>
<protein>
    <submittedName>
        <fullName evidence="5">CoA ester lyase</fullName>
    </submittedName>
</protein>
<evidence type="ECO:0000256" key="2">
    <source>
        <dbReference type="ARBA" id="ARBA00005568"/>
    </source>
</evidence>
<evidence type="ECO:0000256" key="4">
    <source>
        <dbReference type="ARBA" id="ARBA00022842"/>
    </source>
</evidence>
<dbReference type="Gene3D" id="3.20.20.60">
    <property type="entry name" value="Phosphoenolpyruvate-binding domains"/>
    <property type="match status" value="1"/>
</dbReference>
<accession>A0A2M9D4J7</accession>
<dbReference type="InterPro" id="IPR011206">
    <property type="entry name" value="Citrate_lyase_beta/mcl1/mcl2"/>
</dbReference>
<proteinExistence type="inferred from homology"/>
<dbReference type="EMBL" id="CP019124">
    <property type="protein sequence ID" value="APX90212.1"/>
    <property type="molecule type" value="Genomic_DNA"/>
</dbReference>
<dbReference type="AlphaFoldDB" id="A0A1U7DJQ5"/>
<dbReference type="InterPro" id="IPR015813">
    <property type="entry name" value="Pyrv/PenolPyrv_kinase-like_dom"/>
</dbReference>
<name>A0A1U7DJQ5_9RHOB</name>
<dbReference type="GO" id="GO:0006107">
    <property type="term" value="P:oxaloacetate metabolic process"/>
    <property type="evidence" value="ECO:0007669"/>
    <property type="project" value="TreeGrafter"/>
</dbReference>
<evidence type="ECO:0000313" key="5">
    <source>
        <dbReference type="EMBL" id="APX90212.1"/>
    </source>
</evidence>
<dbReference type="PANTHER" id="PTHR32308:SF10">
    <property type="entry name" value="CITRATE LYASE SUBUNIT BETA"/>
    <property type="match status" value="1"/>
</dbReference>
<dbReference type="RefSeq" id="WP_076980229.1">
    <property type="nucleotide sequence ID" value="NZ_CP019124.1"/>
</dbReference>
<accession>A0A1U7DJQ5</accession>
<dbReference type="Pfam" id="PF03328">
    <property type="entry name" value="HpcH_HpaI"/>
    <property type="match status" value="1"/>
</dbReference>
<dbReference type="SUPFAM" id="SSF51621">
    <property type="entry name" value="Phosphoenolpyruvate/pyruvate domain"/>
    <property type="match status" value="1"/>
</dbReference>
<evidence type="ECO:0000313" key="6">
    <source>
        <dbReference type="Proteomes" id="UP000187266"/>
    </source>
</evidence>
<dbReference type="OrthoDB" id="9800547at2"/>
<comment type="similarity">
    <text evidence="2">Belongs to the HpcH/HpaI aldolase family.</text>
</comment>